<proteinExistence type="predicted"/>
<name>A0AAU7U3J4_9GAMM</name>
<sequence length="76" mass="8662">MNITHELQYSHVMSEGKPASHEGMDNAYRKAAESLLLTEEGDEEAGYDPGKVIIDAMMKQWAYKILMGENEIEDNW</sequence>
<protein>
    <submittedName>
        <fullName evidence="1">Uncharacterized protein</fullName>
    </submittedName>
</protein>
<dbReference type="RefSeq" id="WP_350262569.1">
    <property type="nucleotide sequence ID" value="NZ_CP158294.1"/>
</dbReference>
<gene>
    <name evidence="1" type="ORF">AAF463_24715</name>
</gene>
<evidence type="ECO:0000313" key="1">
    <source>
        <dbReference type="EMBL" id="XBV47528.1"/>
    </source>
</evidence>
<keyword evidence="1" id="KW-0614">Plasmid</keyword>
<geneLocation type="plasmid" evidence="1">
    <name>plasmindB</name>
</geneLocation>
<dbReference type="AlphaFoldDB" id="A0AAU7U3J4"/>
<dbReference type="EMBL" id="CP158294">
    <property type="protein sequence ID" value="XBV47528.1"/>
    <property type="molecule type" value="Genomic_DNA"/>
</dbReference>
<organism evidence="1">
    <name type="scientific">Pantoea sp. BJ2</name>
    <dbReference type="NCBI Taxonomy" id="3141322"/>
    <lineage>
        <taxon>Bacteria</taxon>
        <taxon>Pseudomonadati</taxon>
        <taxon>Pseudomonadota</taxon>
        <taxon>Gammaproteobacteria</taxon>
        <taxon>Enterobacterales</taxon>
        <taxon>Erwiniaceae</taxon>
        <taxon>Pantoea</taxon>
    </lineage>
</organism>
<accession>A0AAU7U3J4</accession>
<reference evidence="1" key="1">
    <citation type="submission" date="2024-06" db="EMBL/GenBank/DDBJ databases">
        <title>Multiomics insights into the TNT degradation mechanism by Pantoea sp. BJ2 isolated from an ammunition destruction site.</title>
        <authorList>
            <person name="Luo J."/>
        </authorList>
    </citation>
    <scope>NUCLEOTIDE SEQUENCE</scope>
    <source>
        <strain evidence="1">BJ2</strain>
        <plasmid evidence="1">plasmindB</plasmid>
    </source>
</reference>